<dbReference type="InterPro" id="IPR036388">
    <property type="entry name" value="WH-like_DNA-bd_sf"/>
</dbReference>
<dbReference type="PROSITE" id="PS00622">
    <property type="entry name" value="HTH_LUXR_1"/>
    <property type="match status" value="1"/>
</dbReference>
<dbReference type="PROSITE" id="PS50043">
    <property type="entry name" value="HTH_LUXR_2"/>
    <property type="match status" value="1"/>
</dbReference>
<dbReference type="SMART" id="SM00421">
    <property type="entry name" value="HTH_LUXR"/>
    <property type="match status" value="1"/>
</dbReference>
<accession>A0A9X4NTZ6</accession>
<dbReference type="GO" id="GO:0003677">
    <property type="term" value="F:DNA binding"/>
    <property type="evidence" value="ECO:0007669"/>
    <property type="project" value="InterPro"/>
</dbReference>
<reference evidence="2" key="1">
    <citation type="submission" date="2013-01" db="EMBL/GenBank/DDBJ databases">
        <title>Genome draft of Hydrogenophaga taeniospiralis 2K1.</title>
        <authorList>
            <person name="Gomila M."/>
            <person name="Lalucat J."/>
        </authorList>
    </citation>
    <scope>NUCLEOTIDE SEQUENCE</scope>
    <source>
        <strain evidence="2">CCUG 15921</strain>
    </source>
</reference>
<keyword evidence="3" id="KW-1185">Reference proteome</keyword>
<protein>
    <submittedName>
        <fullName evidence="2">LuxR family transcriptional regulator</fullName>
    </submittedName>
</protein>
<dbReference type="InterPro" id="IPR000792">
    <property type="entry name" value="Tscrpt_reg_LuxR_C"/>
</dbReference>
<dbReference type="GO" id="GO:0006355">
    <property type="term" value="P:regulation of DNA-templated transcription"/>
    <property type="evidence" value="ECO:0007669"/>
    <property type="project" value="InterPro"/>
</dbReference>
<dbReference type="OrthoDB" id="5497412at2"/>
<evidence type="ECO:0000259" key="1">
    <source>
        <dbReference type="PROSITE" id="PS50043"/>
    </source>
</evidence>
<dbReference type="EMBL" id="AOGK01000028">
    <property type="protein sequence ID" value="MDG5977935.1"/>
    <property type="molecule type" value="Genomic_DNA"/>
</dbReference>
<dbReference type="InterPro" id="IPR016032">
    <property type="entry name" value="Sig_transdc_resp-reg_C-effctor"/>
</dbReference>
<comment type="caution">
    <text evidence="2">The sequence shown here is derived from an EMBL/GenBank/DDBJ whole genome shotgun (WGS) entry which is preliminary data.</text>
</comment>
<evidence type="ECO:0000313" key="2">
    <source>
        <dbReference type="EMBL" id="MDG5977935.1"/>
    </source>
</evidence>
<gene>
    <name evidence="2" type="ORF">H010_21966</name>
</gene>
<dbReference type="RefSeq" id="WP_068168290.1">
    <property type="nucleotide sequence ID" value="NZ_AOGK01000028.1"/>
</dbReference>
<dbReference type="Gene3D" id="1.10.10.10">
    <property type="entry name" value="Winged helix-like DNA-binding domain superfamily/Winged helix DNA-binding domain"/>
    <property type="match status" value="1"/>
</dbReference>
<dbReference type="PRINTS" id="PR00038">
    <property type="entry name" value="HTHLUXR"/>
</dbReference>
<name>A0A9X4NTZ6_9BURK</name>
<sequence>MNYEFSPEVLSDTIGSIYDCAVDPGQWDTALQMIRDRMGLSFVQVLHQDYRDQAPGQPPLQRAIRTAWDDHWIGLLPTLMHKVPKIEVWMDAEIDTPISQMQLLEEADFRESEFCRTWVEPQGLRDTCNAPILRRDGQVAWLVAVSPQGRKLFDEHDRRLLGMLTPHVRRAFLISDLAAEKNRQLQLYRDMLDGVGTAVFLLGPDARLMYHNAAAEMVLTQTSCLDVRDGRIYPQSRERQAAFAEAVARACTTDELSLGYWGNGMPLPGKANEAAVAYLLPLTTSEYRHALGPGLAALFVTTAASSQPPSIEVLSALSGLTTAESRIALAIADGEATESIASRLEISIHTLRKHLSNTFDKTGQSTQVALGAYVNRLRF</sequence>
<dbReference type="Pfam" id="PF00196">
    <property type="entry name" value="GerE"/>
    <property type="match status" value="1"/>
</dbReference>
<evidence type="ECO:0000313" key="3">
    <source>
        <dbReference type="Proteomes" id="UP001152876"/>
    </source>
</evidence>
<feature type="domain" description="HTH luxR-type" evidence="1">
    <location>
        <begin position="313"/>
        <end position="378"/>
    </location>
</feature>
<dbReference type="Proteomes" id="UP001152876">
    <property type="component" value="Unassembled WGS sequence"/>
</dbReference>
<dbReference type="SUPFAM" id="SSF46894">
    <property type="entry name" value="C-terminal effector domain of the bipartite response regulators"/>
    <property type="match status" value="1"/>
</dbReference>
<dbReference type="AlphaFoldDB" id="A0A9X4NTZ6"/>
<organism evidence="2 3">
    <name type="scientific">Hydrogenophaga taeniospiralis CCUG 15921</name>
    <dbReference type="NCBI Taxonomy" id="1281780"/>
    <lineage>
        <taxon>Bacteria</taxon>
        <taxon>Pseudomonadati</taxon>
        <taxon>Pseudomonadota</taxon>
        <taxon>Betaproteobacteria</taxon>
        <taxon>Burkholderiales</taxon>
        <taxon>Comamonadaceae</taxon>
        <taxon>Hydrogenophaga</taxon>
    </lineage>
</organism>
<proteinExistence type="predicted"/>